<dbReference type="GO" id="GO:0032259">
    <property type="term" value="P:methylation"/>
    <property type="evidence" value="ECO:0007669"/>
    <property type="project" value="UniProtKB-KW"/>
</dbReference>
<dbReference type="Proteomes" id="UP000023435">
    <property type="component" value="Unassembled WGS sequence"/>
</dbReference>
<accession>A0A108UAY2</accession>
<dbReference type="EMBL" id="JAJA02000001">
    <property type="protein sequence ID" value="KWS05786.1"/>
    <property type="molecule type" value="Genomic_DNA"/>
</dbReference>
<proteinExistence type="predicted"/>
<keyword evidence="2" id="KW-1185">Reference proteome</keyword>
<organism evidence="1 2">
    <name type="scientific">Lysobacter capsici AZ78</name>
    <dbReference type="NCBI Taxonomy" id="1444315"/>
    <lineage>
        <taxon>Bacteria</taxon>
        <taxon>Pseudomonadati</taxon>
        <taxon>Pseudomonadota</taxon>
        <taxon>Gammaproteobacteria</taxon>
        <taxon>Lysobacterales</taxon>
        <taxon>Lysobacteraceae</taxon>
        <taxon>Lysobacter</taxon>
    </lineage>
</organism>
<dbReference type="InterPro" id="IPR029063">
    <property type="entry name" value="SAM-dependent_MTases_sf"/>
</dbReference>
<dbReference type="InterPro" id="IPR010342">
    <property type="entry name" value="DUF938"/>
</dbReference>
<dbReference type="RefSeq" id="WP_036105134.1">
    <property type="nucleotide sequence ID" value="NZ_JAJA02000001.1"/>
</dbReference>
<dbReference type="PANTHER" id="PTHR20974">
    <property type="entry name" value="UPF0585 PROTEIN CG18661"/>
    <property type="match status" value="1"/>
</dbReference>
<dbReference type="Pfam" id="PF06080">
    <property type="entry name" value="DUF938"/>
    <property type="match status" value="1"/>
</dbReference>
<keyword evidence="1" id="KW-0808">Transferase</keyword>
<dbReference type="SUPFAM" id="SSF53335">
    <property type="entry name" value="S-adenosyl-L-methionine-dependent methyltransferases"/>
    <property type="match status" value="1"/>
</dbReference>
<keyword evidence="1" id="KW-0489">Methyltransferase</keyword>
<evidence type="ECO:0000313" key="2">
    <source>
        <dbReference type="Proteomes" id="UP000023435"/>
    </source>
</evidence>
<dbReference type="OrthoDB" id="5563826at2"/>
<name>A0A108UAY2_9GAMM</name>
<dbReference type="PANTHER" id="PTHR20974:SF0">
    <property type="entry name" value="UPF0585 PROTEIN CG18661"/>
    <property type="match status" value="1"/>
</dbReference>
<dbReference type="AlphaFoldDB" id="A0A108UAY2"/>
<protein>
    <submittedName>
        <fullName evidence="1">SAM-dependent methyltransferase</fullName>
    </submittedName>
</protein>
<gene>
    <name evidence="1" type="ORF">AZ78_3338</name>
</gene>
<dbReference type="Gene3D" id="3.40.50.150">
    <property type="entry name" value="Vaccinia Virus protein VP39"/>
    <property type="match status" value="1"/>
</dbReference>
<evidence type="ECO:0000313" key="1">
    <source>
        <dbReference type="EMBL" id="KWS05786.1"/>
    </source>
</evidence>
<comment type="caution">
    <text evidence="1">The sequence shown here is derived from an EMBL/GenBank/DDBJ whole genome shotgun (WGS) entry which is preliminary data.</text>
</comment>
<sequence length="210" mass="22554">MKPHSPSCERNREPILAVLREQFADRRQVLEIGSGTGQHAVHFAAAMPWLVWQCSDGAPYLPGIGMWLDEAGLPNTPAAIELQAVTVPRPGFAPMPVLPGADDDGAVGFDAVFSANTLHIMGWPQVEALFAGLDAALAKDATVVVYGPFNYGGQFSSDSNREFDGWLKARDPVSGVRDFEAVDALAAGIGLRLVADVAMPANNRCLVWRR</sequence>
<reference evidence="1 2" key="1">
    <citation type="journal article" date="2014" name="Genome Announc.">
        <title>Draft Genome Sequence of Lysobacter capsici AZ78, a Bacterium Antagonistic to Plant-Pathogenic Oomycetes.</title>
        <authorList>
            <person name="Puopolo G."/>
            <person name="Sonego P."/>
            <person name="Engelen K."/>
            <person name="Pertot I."/>
        </authorList>
    </citation>
    <scope>NUCLEOTIDE SEQUENCE [LARGE SCALE GENOMIC DNA]</scope>
    <source>
        <strain evidence="1 2">AZ78</strain>
    </source>
</reference>
<dbReference type="GO" id="GO:0008168">
    <property type="term" value="F:methyltransferase activity"/>
    <property type="evidence" value="ECO:0007669"/>
    <property type="project" value="UniProtKB-KW"/>
</dbReference>